<evidence type="ECO:0000256" key="2">
    <source>
        <dbReference type="ARBA" id="ARBA00022741"/>
    </source>
</evidence>
<feature type="domain" description="Protein kinase" evidence="5">
    <location>
        <begin position="74"/>
        <end position="324"/>
    </location>
</feature>
<organism evidence="6 7">
    <name type="scientific">Rhizophagus clarus</name>
    <dbReference type="NCBI Taxonomy" id="94130"/>
    <lineage>
        <taxon>Eukaryota</taxon>
        <taxon>Fungi</taxon>
        <taxon>Fungi incertae sedis</taxon>
        <taxon>Mucoromycota</taxon>
        <taxon>Glomeromycotina</taxon>
        <taxon>Glomeromycetes</taxon>
        <taxon>Glomerales</taxon>
        <taxon>Glomeraceae</taxon>
        <taxon>Rhizophagus</taxon>
    </lineage>
</organism>
<reference evidence="6 7" key="1">
    <citation type="submission" date="2017-11" db="EMBL/GenBank/DDBJ databases">
        <title>The genome of Rhizophagus clarus HR1 reveals common genetic basis of auxotrophy among arbuscular mycorrhizal fungi.</title>
        <authorList>
            <person name="Kobayashi Y."/>
        </authorList>
    </citation>
    <scope>NUCLEOTIDE SEQUENCE [LARGE SCALE GENOMIC DNA]</scope>
    <source>
        <strain evidence="6 7">HR1</strain>
    </source>
</reference>
<dbReference type="GO" id="GO:0004674">
    <property type="term" value="F:protein serine/threonine kinase activity"/>
    <property type="evidence" value="ECO:0007669"/>
    <property type="project" value="TreeGrafter"/>
</dbReference>
<protein>
    <recommendedName>
        <fullName evidence="5">Protein kinase domain-containing protein</fullName>
    </recommendedName>
</protein>
<dbReference type="STRING" id="94130.A0A2Z6R2J9"/>
<dbReference type="AlphaFoldDB" id="A0A2Z6R2J9"/>
<evidence type="ECO:0000259" key="5">
    <source>
        <dbReference type="PROSITE" id="PS50011"/>
    </source>
</evidence>
<dbReference type="Proteomes" id="UP000247702">
    <property type="component" value="Unassembled WGS sequence"/>
</dbReference>
<dbReference type="GO" id="GO:0005524">
    <property type="term" value="F:ATP binding"/>
    <property type="evidence" value="ECO:0007669"/>
    <property type="project" value="UniProtKB-KW"/>
</dbReference>
<dbReference type="Gene3D" id="1.10.510.10">
    <property type="entry name" value="Transferase(Phosphotransferase) domain 1"/>
    <property type="match status" value="1"/>
</dbReference>
<name>A0A2Z6R2J9_9GLOM</name>
<dbReference type="InterPro" id="IPR000719">
    <property type="entry name" value="Prot_kinase_dom"/>
</dbReference>
<evidence type="ECO:0000256" key="4">
    <source>
        <dbReference type="ARBA" id="ARBA00022840"/>
    </source>
</evidence>
<evidence type="ECO:0000256" key="1">
    <source>
        <dbReference type="ARBA" id="ARBA00022679"/>
    </source>
</evidence>
<keyword evidence="2" id="KW-0547">Nucleotide-binding</keyword>
<gene>
    <name evidence="6" type="ORF">RclHR1_01990021</name>
</gene>
<dbReference type="InterPro" id="IPR011009">
    <property type="entry name" value="Kinase-like_dom_sf"/>
</dbReference>
<dbReference type="SUPFAM" id="SSF56112">
    <property type="entry name" value="Protein kinase-like (PK-like)"/>
    <property type="match status" value="1"/>
</dbReference>
<proteinExistence type="predicted"/>
<evidence type="ECO:0000313" key="6">
    <source>
        <dbReference type="EMBL" id="GBB92249.1"/>
    </source>
</evidence>
<keyword evidence="7" id="KW-1185">Reference proteome</keyword>
<evidence type="ECO:0000256" key="3">
    <source>
        <dbReference type="ARBA" id="ARBA00022777"/>
    </source>
</evidence>
<dbReference type="InterPro" id="IPR051681">
    <property type="entry name" value="Ser/Thr_Kinases-Pseudokinases"/>
</dbReference>
<keyword evidence="1" id="KW-0808">Transferase</keyword>
<dbReference type="PANTHER" id="PTHR44329">
    <property type="entry name" value="SERINE/THREONINE-PROTEIN KINASE TNNI3K-RELATED"/>
    <property type="match status" value="1"/>
</dbReference>
<dbReference type="Pfam" id="PF00069">
    <property type="entry name" value="Pkinase"/>
    <property type="match status" value="1"/>
</dbReference>
<sequence length="498" mass="58247">MRHCLTTSIIFGLTDKSLCRKCDRVIFITIDFINGNNIITNNYLRSYSTYQLDFFYYNPNRRLLSLEWISYSKIRIDRKIAQGGFGIIYQAIWFKSRKWLNIEFAETEIKVAVKKFPSSKNITKSFLNELKSYYQLCEDFRFIIKCHGITKDPTTDEYMIVMNYADGGNLHNYLHNNFQIIHKINFIHRDLHSGNILLTAQDSWKIGDFGLSQPAYNTTINNEIYGVIPYIAPEIFHGAKFSKASDIYSLGMIMWELTSGCKPFADVEHDISLICKIIDGKRPEITNDTPECFANLMKRCWDPNPSKRPYTSEILDTIWKIRYFDFYKEHENDEHRKQLDQAEEKRLELIKSKKLGPKFTDKPIQKQFIQVCNTVIFYLSNVKNYTSKEYDLDINDIQSSSSHNKNFAIQNSSNSQHPGAIYTSRPLKSLIFKPLKELDEKSNIEEYISKEYEFDINDVQSPSSKVISTIKSQLQKKRNIEELNIIPQTKGKHIKTQI</sequence>
<keyword evidence="3" id="KW-0418">Kinase</keyword>
<keyword evidence="4" id="KW-0067">ATP-binding</keyword>
<accession>A0A2Z6R2J9</accession>
<dbReference type="PANTHER" id="PTHR44329:SF288">
    <property type="entry name" value="MITOGEN-ACTIVATED PROTEIN KINASE KINASE KINASE 20"/>
    <property type="match status" value="1"/>
</dbReference>
<comment type="caution">
    <text evidence="6">The sequence shown here is derived from an EMBL/GenBank/DDBJ whole genome shotgun (WGS) entry which is preliminary data.</text>
</comment>
<evidence type="ECO:0000313" key="7">
    <source>
        <dbReference type="Proteomes" id="UP000247702"/>
    </source>
</evidence>
<dbReference type="EMBL" id="BEXD01001101">
    <property type="protein sequence ID" value="GBB92249.1"/>
    <property type="molecule type" value="Genomic_DNA"/>
</dbReference>
<dbReference type="PROSITE" id="PS50011">
    <property type="entry name" value="PROTEIN_KINASE_DOM"/>
    <property type="match status" value="1"/>
</dbReference>